<dbReference type="Pfam" id="PF14684">
    <property type="entry name" value="Tricorn_C1"/>
    <property type="match status" value="1"/>
</dbReference>
<feature type="chain" id="PRO_5003035434" evidence="1">
    <location>
        <begin position="19"/>
        <end position="341"/>
    </location>
</feature>
<dbReference type="RefSeq" id="WP_012926676.1">
    <property type="nucleotide sequence ID" value="NC_013730.1"/>
</dbReference>
<proteinExistence type="predicted"/>
<accession>D2QDJ8</accession>
<dbReference type="STRING" id="504472.Slin_2089"/>
<dbReference type="SUPFAM" id="SSF52096">
    <property type="entry name" value="ClpP/crotonase"/>
    <property type="match status" value="1"/>
</dbReference>
<dbReference type="InterPro" id="IPR005151">
    <property type="entry name" value="Tail-specific_protease"/>
</dbReference>
<dbReference type="InterPro" id="IPR028204">
    <property type="entry name" value="Tricorn_C1"/>
</dbReference>
<dbReference type="CDD" id="cd07563">
    <property type="entry name" value="Peptidase_S41_IRBP"/>
    <property type="match status" value="1"/>
</dbReference>
<feature type="signal peptide" evidence="1">
    <location>
        <begin position="1"/>
        <end position="18"/>
    </location>
</feature>
<dbReference type="PANTHER" id="PTHR11261">
    <property type="entry name" value="INTERPHOTORECEPTOR RETINOID-BINDING PROTEIN"/>
    <property type="match status" value="1"/>
</dbReference>
<keyword evidence="1" id="KW-0732">Signal</keyword>
<reference evidence="3 4" key="1">
    <citation type="journal article" date="2010" name="Stand. Genomic Sci.">
        <title>Complete genome sequence of Spirosoma linguale type strain (1).</title>
        <authorList>
            <person name="Lail K."/>
            <person name="Sikorski J."/>
            <person name="Saunders E."/>
            <person name="Lapidus A."/>
            <person name="Glavina Del Rio T."/>
            <person name="Copeland A."/>
            <person name="Tice H."/>
            <person name="Cheng J.-F."/>
            <person name="Lucas S."/>
            <person name="Nolan M."/>
            <person name="Bruce D."/>
            <person name="Goodwin L."/>
            <person name="Pitluck S."/>
            <person name="Ivanova N."/>
            <person name="Mavromatis K."/>
            <person name="Ovchinnikova G."/>
            <person name="Pati A."/>
            <person name="Chen A."/>
            <person name="Palaniappan K."/>
            <person name="Land M."/>
            <person name="Hauser L."/>
            <person name="Chang Y.-J."/>
            <person name="Jeffries C.D."/>
            <person name="Chain P."/>
            <person name="Brettin T."/>
            <person name="Detter J.C."/>
            <person name="Schuetze A."/>
            <person name="Rohde M."/>
            <person name="Tindall B.J."/>
            <person name="Goeker M."/>
            <person name="Bristow J."/>
            <person name="Eisen J.A."/>
            <person name="Markowitz V."/>
            <person name="Hugenholtz P."/>
            <person name="Kyrpides N.C."/>
            <person name="Klenk H.-P."/>
            <person name="Chen F."/>
        </authorList>
    </citation>
    <scope>NUCLEOTIDE SEQUENCE [LARGE SCALE GENOMIC DNA]</scope>
    <source>
        <strain evidence="4">ATCC 33905 / DSM 74 / LMG 10896 / Claus 1</strain>
    </source>
</reference>
<keyword evidence="4" id="KW-1185">Reference proteome</keyword>
<dbReference type="GO" id="GO:0008236">
    <property type="term" value="F:serine-type peptidase activity"/>
    <property type="evidence" value="ECO:0007669"/>
    <property type="project" value="InterPro"/>
</dbReference>
<organism evidence="3 4">
    <name type="scientific">Spirosoma linguale (strain ATCC 33905 / DSM 74 / LMG 10896 / Claus 1)</name>
    <dbReference type="NCBI Taxonomy" id="504472"/>
    <lineage>
        <taxon>Bacteria</taxon>
        <taxon>Pseudomonadati</taxon>
        <taxon>Bacteroidota</taxon>
        <taxon>Cytophagia</taxon>
        <taxon>Cytophagales</taxon>
        <taxon>Cytophagaceae</taxon>
        <taxon>Spirosoma</taxon>
    </lineage>
</organism>
<evidence type="ECO:0000256" key="1">
    <source>
        <dbReference type="SAM" id="SignalP"/>
    </source>
</evidence>
<dbReference type="eggNOG" id="COG0793">
    <property type="taxonomic scope" value="Bacteria"/>
</dbReference>
<dbReference type="SMART" id="SM00245">
    <property type="entry name" value="TSPc"/>
    <property type="match status" value="1"/>
</dbReference>
<sequence>MKRLRLPLLLLFVLNLMACSSQLLGPQVTSNPVSNFEHLWQEYDRLYGPMDAKKIDWKQVYTQFRPQVSNQMTDAELYAVMTNMLDVLDDNHVYLRPVASTRLPWYTGGILGRTPVRDYDETVVKNYLTESRTITHEFDCGKLPGNVGYILQKGFENDYSTYEKTMDSVLTYMNDTRGLIIDLRNNGGGEDRVAQYIANRFASQRSLSFTARLRNGPNYSDLGPALRFYTEPAGRFQYLKPVVVLTNRSSFSSAETFLLAMLQNKQVVQVGDVTGGALSDAISRELPNGWLFRVSIADVRDASGRNLEGLGIEPTYRVNNQPDELKAGQDKALQKAISLLL</sequence>
<dbReference type="InterPro" id="IPR029045">
    <property type="entry name" value="ClpP/crotonase-like_dom_sf"/>
</dbReference>
<dbReference type="AlphaFoldDB" id="D2QDJ8"/>
<dbReference type="PANTHER" id="PTHR11261:SF3">
    <property type="entry name" value="RETINOL-BINDING PROTEIN 3"/>
    <property type="match status" value="1"/>
</dbReference>
<dbReference type="Proteomes" id="UP000002028">
    <property type="component" value="Chromosome"/>
</dbReference>
<dbReference type="Gene3D" id="3.30.750.44">
    <property type="match status" value="1"/>
</dbReference>
<evidence type="ECO:0000313" key="4">
    <source>
        <dbReference type="Proteomes" id="UP000002028"/>
    </source>
</evidence>
<evidence type="ECO:0000313" key="3">
    <source>
        <dbReference type="EMBL" id="ADB38128.1"/>
    </source>
</evidence>
<evidence type="ECO:0000259" key="2">
    <source>
        <dbReference type="SMART" id="SM00245"/>
    </source>
</evidence>
<feature type="domain" description="Tail specific protease" evidence="2">
    <location>
        <begin position="116"/>
        <end position="319"/>
    </location>
</feature>
<protein>
    <submittedName>
        <fullName evidence="3">Peptidase S41</fullName>
    </submittedName>
</protein>
<dbReference type="Gene3D" id="3.90.226.10">
    <property type="entry name" value="2-enoyl-CoA Hydratase, Chain A, domain 1"/>
    <property type="match status" value="1"/>
</dbReference>
<dbReference type="Pfam" id="PF03572">
    <property type="entry name" value="Peptidase_S41"/>
    <property type="match status" value="1"/>
</dbReference>
<dbReference type="HOGENOM" id="CLU_034080_0_0_10"/>
<gene>
    <name evidence="3" type="ordered locus">Slin_2089</name>
</gene>
<dbReference type="EMBL" id="CP001769">
    <property type="protein sequence ID" value="ADB38128.1"/>
    <property type="molecule type" value="Genomic_DNA"/>
</dbReference>
<dbReference type="KEGG" id="sli:Slin_2089"/>
<name>D2QDJ8_SPILD</name>
<dbReference type="GO" id="GO:0006508">
    <property type="term" value="P:proteolysis"/>
    <property type="evidence" value="ECO:0007669"/>
    <property type="project" value="InterPro"/>
</dbReference>